<protein>
    <submittedName>
        <fullName evidence="5">LacI family DNA-binding transcriptional regulator</fullName>
    </submittedName>
</protein>
<keyword evidence="2 5" id="KW-0238">DNA-binding</keyword>
<dbReference type="SMART" id="SM00354">
    <property type="entry name" value="HTH_LACI"/>
    <property type="match status" value="1"/>
</dbReference>
<dbReference type="CDD" id="cd06267">
    <property type="entry name" value="PBP1_LacI_sugar_binding-like"/>
    <property type="match status" value="1"/>
</dbReference>
<dbReference type="Gene3D" id="3.40.50.2300">
    <property type="match status" value="2"/>
</dbReference>
<keyword evidence="1" id="KW-0805">Transcription regulation</keyword>
<dbReference type="InterPro" id="IPR010982">
    <property type="entry name" value="Lambda_DNA-bd_dom_sf"/>
</dbReference>
<evidence type="ECO:0000259" key="4">
    <source>
        <dbReference type="PROSITE" id="PS50932"/>
    </source>
</evidence>
<reference evidence="5" key="1">
    <citation type="submission" date="2024-05" db="EMBL/GenBank/DDBJ databases">
        <title>Herbiconiux sp. A18JL235.</title>
        <authorList>
            <person name="Zhang G."/>
        </authorList>
    </citation>
    <scope>NUCLEOTIDE SEQUENCE</scope>
    <source>
        <strain evidence="5">A18JL235</strain>
    </source>
</reference>
<dbReference type="InterPro" id="IPR000843">
    <property type="entry name" value="HTH_LacI"/>
</dbReference>
<evidence type="ECO:0000256" key="1">
    <source>
        <dbReference type="ARBA" id="ARBA00023015"/>
    </source>
</evidence>
<dbReference type="Gene3D" id="1.10.260.40">
    <property type="entry name" value="lambda repressor-like DNA-binding domains"/>
    <property type="match status" value="1"/>
</dbReference>
<dbReference type="SUPFAM" id="SSF53822">
    <property type="entry name" value="Periplasmic binding protein-like I"/>
    <property type="match status" value="1"/>
</dbReference>
<dbReference type="CDD" id="cd01392">
    <property type="entry name" value="HTH_LacI"/>
    <property type="match status" value="1"/>
</dbReference>
<accession>A0AB39BH97</accession>
<dbReference type="PROSITE" id="PS50932">
    <property type="entry name" value="HTH_LACI_2"/>
    <property type="match status" value="1"/>
</dbReference>
<evidence type="ECO:0000313" key="5">
    <source>
        <dbReference type="EMBL" id="XDI05729.1"/>
    </source>
</evidence>
<dbReference type="EMBL" id="CP162511">
    <property type="protein sequence ID" value="XDI05729.1"/>
    <property type="molecule type" value="Genomic_DNA"/>
</dbReference>
<keyword evidence="3" id="KW-0804">Transcription</keyword>
<evidence type="ECO:0000256" key="3">
    <source>
        <dbReference type="ARBA" id="ARBA00023163"/>
    </source>
</evidence>
<dbReference type="GO" id="GO:0000976">
    <property type="term" value="F:transcription cis-regulatory region binding"/>
    <property type="evidence" value="ECO:0007669"/>
    <property type="project" value="TreeGrafter"/>
</dbReference>
<evidence type="ECO:0000256" key="2">
    <source>
        <dbReference type="ARBA" id="ARBA00023125"/>
    </source>
</evidence>
<dbReference type="PANTHER" id="PTHR30146:SF153">
    <property type="entry name" value="LACTOSE OPERON REPRESSOR"/>
    <property type="match status" value="1"/>
</dbReference>
<dbReference type="PANTHER" id="PTHR30146">
    <property type="entry name" value="LACI-RELATED TRANSCRIPTIONAL REPRESSOR"/>
    <property type="match status" value="1"/>
</dbReference>
<dbReference type="AlphaFoldDB" id="A0AB39BH97"/>
<dbReference type="Pfam" id="PF13377">
    <property type="entry name" value="Peripla_BP_3"/>
    <property type="match status" value="1"/>
</dbReference>
<dbReference type="Pfam" id="PF00356">
    <property type="entry name" value="LacI"/>
    <property type="match status" value="1"/>
</dbReference>
<name>A0AB39BH97_9MICO</name>
<dbReference type="GO" id="GO:0003700">
    <property type="term" value="F:DNA-binding transcription factor activity"/>
    <property type="evidence" value="ECO:0007669"/>
    <property type="project" value="TreeGrafter"/>
</dbReference>
<organism evidence="5">
    <name type="scientific">Herbiconiux sp. A18JL235</name>
    <dbReference type="NCBI Taxonomy" id="3152363"/>
    <lineage>
        <taxon>Bacteria</taxon>
        <taxon>Bacillati</taxon>
        <taxon>Actinomycetota</taxon>
        <taxon>Actinomycetes</taxon>
        <taxon>Micrococcales</taxon>
        <taxon>Microbacteriaceae</taxon>
        <taxon>Herbiconiux</taxon>
    </lineage>
</organism>
<dbReference type="InterPro" id="IPR046335">
    <property type="entry name" value="LacI/GalR-like_sensor"/>
</dbReference>
<dbReference type="InterPro" id="IPR028082">
    <property type="entry name" value="Peripla_BP_I"/>
</dbReference>
<dbReference type="PROSITE" id="PS00356">
    <property type="entry name" value="HTH_LACI_1"/>
    <property type="match status" value="1"/>
</dbReference>
<gene>
    <name evidence="5" type="ORF">ABFY20_01155</name>
</gene>
<proteinExistence type="predicted"/>
<dbReference type="RefSeq" id="WP_368498117.1">
    <property type="nucleotide sequence ID" value="NZ_CP162511.1"/>
</dbReference>
<feature type="domain" description="HTH lacI-type" evidence="4">
    <location>
        <begin position="7"/>
        <end position="61"/>
    </location>
</feature>
<sequence>MNRVRATTLEDVARAAGVSRATVSLALAGTGRLSAETRARVRAVAAELDYSVNVGASNLRRARAGALGVYLPESTNGLAYYMDFVFGAVETAAASGQSVTIVAGATAGERARAHVDGYILIDPPDDDPVVRRILEGRLPVVSGERVPSGLPAPWGVVYSDHRMGMTALMNHVAERGATRPALIAPPATTVWGSEVRDAYLAWCAAAGVEPIVRESPERFMPDDVRRVATELLSSADRPDAIISAPDGSAVGAVSAARGLGLEVGTDVLITAYADSLAMQMADPPITAIDLRARDFGRHCAAMLLSALHGDGDGAAGVTGTDAEARTDAEAAPEVEAEAFTIDLRVRASTGAPRPPQTRAP</sequence>
<dbReference type="SUPFAM" id="SSF47413">
    <property type="entry name" value="lambda repressor-like DNA-binding domains"/>
    <property type="match status" value="1"/>
</dbReference>